<dbReference type="Pfam" id="PF00583">
    <property type="entry name" value="Acetyltransf_1"/>
    <property type="match status" value="1"/>
</dbReference>
<evidence type="ECO:0000313" key="3">
    <source>
        <dbReference type="EMBL" id="KAF9877439.1"/>
    </source>
</evidence>
<dbReference type="PANTHER" id="PTHR43617:SF9">
    <property type="entry name" value="GNAT FAMILY ACETYLTRANSFERASE"/>
    <property type="match status" value="1"/>
</dbReference>
<dbReference type="GO" id="GO:0016747">
    <property type="term" value="F:acyltransferase activity, transferring groups other than amino-acyl groups"/>
    <property type="evidence" value="ECO:0007669"/>
    <property type="project" value="InterPro"/>
</dbReference>
<reference evidence="3" key="1">
    <citation type="submission" date="2020-03" db="EMBL/GenBank/DDBJ databases">
        <authorList>
            <person name="He L."/>
        </authorList>
    </citation>
    <scope>NUCLEOTIDE SEQUENCE</scope>
    <source>
        <strain evidence="3">CkLH20</strain>
    </source>
</reference>
<dbReference type="EMBL" id="JAATWM020000014">
    <property type="protein sequence ID" value="KAF9877439.1"/>
    <property type="molecule type" value="Genomic_DNA"/>
</dbReference>
<dbReference type="Proteomes" id="UP000781932">
    <property type="component" value="Unassembled WGS sequence"/>
</dbReference>
<feature type="compositionally biased region" description="Low complexity" evidence="1">
    <location>
        <begin position="78"/>
        <end position="97"/>
    </location>
</feature>
<evidence type="ECO:0000313" key="4">
    <source>
        <dbReference type="Proteomes" id="UP000781932"/>
    </source>
</evidence>
<dbReference type="PANTHER" id="PTHR43617">
    <property type="entry name" value="L-AMINO ACID N-ACETYLTRANSFERASE"/>
    <property type="match status" value="1"/>
</dbReference>
<dbReference type="RefSeq" id="XP_038746900.1">
    <property type="nucleotide sequence ID" value="XM_038887858.1"/>
</dbReference>
<dbReference type="OrthoDB" id="5689at2759"/>
<gene>
    <name evidence="3" type="ORF">CkaCkLH20_05139</name>
</gene>
<evidence type="ECO:0000259" key="2">
    <source>
        <dbReference type="PROSITE" id="PS51186"/>
    </source>
</evidence>
<dbReference type="Gene3D" id="3.40.630.30">
    <property type="match status" value="1"/>
</dbReference>
<dbReference type="PROSITE" id="PS51186">
    <property type="entry name" value="GNAT"/>
    <property type="match status" value="1"/>
</dbReference>
<dbReference type="CDD" id="cd04301">
    <property type="entry name" value="NAT_SF"/>
    <property type="match status" value="1"/>
</dbReference>
<accession>A0A9P6LIL4</accession>
<keyword evidence="4" id="KW-1185">Reference proteome</keyword>
<protein>
    <submittedName>
        <fullName evidence="3">Acetyltransferase</fullName>
    </submittedName>
</protein>
<name>A0A9P6LIL4_9PEZI</name>
<proteinExistence type="predicted"/>
<dbReference type="InterPro" id="IPR000182">
    <property type="entry name" value="GNAT_dom"/>
</dbReference>
<dbReference type="SUPFAM" id="SSF55729">
    <property type="entry name" value="Acyl-CoA N-acyltransferases (Nat)"/>
    <property type="match status" value="1"/>
</dbReference>
<reference evidence="3" key="2">
    <citation type="submission" date="2020-11" db="EMBL/GenBank/DDBJ databases">
        <title>Whole genome sequencing of Colletotrichum sp.</title>
        <authorList>
            <person name="Li H."/>
        </authorList>
    </citation>
    <scope>NUCLEOTIDE SEQUENCE</scope>
    <source>
        <strain evidence="3">CkLH20</strain>
    </source>
</reference>
<feature type="region of interest" description="Disordered" evidence="1">
    <location>
        <begin position="77"/>
        <end position="97"/>
    </location>
</feature>
<feature type="domain" description="N-acetyltransferase" evidence="2">
    <location>
        <begin position="11"/>
        <end position="200"/>
    </location>
</feature>
<evidence type="ECO:0000256" key="1">
    <source>
        <dbReference type="SAM" id="MobiDB-lite"/>
    </source>
</evidence>
<dbReference type="InterPro" id="IPR016181">
    <property type="entry name" value="Acyl_CoA_acyltransferase"/>
</dbReference>
<dbReference type="GeneID" id="62160932"/>
<organism evidence="3 4">
    <name type="scientific">Colletotrichum karsti</name>
    <dbReference type="NCBI Taxonomy" id="1095194"/>
    <lineage>
        <taxon>Eukaryota</taxon>
        <taxon>Fungi</taxon>
        <taxon>Dikarya</taxon>
        <taxon>Ascomycota</taxon>
        <taxon>Pezizomycotina</taxon>
        <taxon>Sordariomycetes</taxon>
        <taxon>Hypocreomycetidae</taxon>
        <taxon>Glomerellales</taxon>
        <taxon>Glomerellaceae</taxon>
        <taxon>Colletotrichum</taxon>
        <taxon>Colletotrichum boninense species complex</taxon>
    </lineage>
</organism>
<sequence length="208" mass="23018">MTVSKPQPPPLTFRTATPSDIPVLLPLIRSAYRGEFSRKGWTTEADLVADQRIDEAGLLAKITEPDGVVFLVTEDTGSTATTTPASPTKTATPTKTTAPPALSCCELLRRADGAVAYFGLFAVDPERQAGGVGRRVLEHAERFAVREWGVRRIEMCVIWSRAELIAWYERRGYVRTGETRAFPYEQLVGGEALRDDLYFVVLEKELSV</sequence>
<dbReference type="AlphaFoldDB" id="A0A9P6LIL4"/>
<dbReference type="InterPro" id="IPR050276">
    <property type="entry name" value="MshD_Acetyltransferase"/>
</dbReference>
<comment type="caution">
    <text evidence="3">The sequence shown here is derived from an EMBL/GenBank/DDBJ whole genome shotgun (WGS) entry which is preliminary data.</text>
</comment>